<dbReference type="SUPFAM" id="SSF81296">
    <property type="entry name" value="E set domains"/>
    <property type="match status" value="1"/>
</dbReference>
<dbReference type="InterPro" id="IPR007348">
    <property type="entry name" value="CopC_dom"/>
</dbReference>
<dbReference type="PANTHER" id="PTHR34820:SF4">
    <property type="entry name" value="INNER MEMBRANE PROTEIN YEBZ"/>
    <property type="match status" value="1"/>
</dbReference>
<dbReference type="PANTHER" id="PTHR34820">
    <property type="entry name" value="INNER MEMBRANE PROTEIN YEBZ"/>
    <property type="match status" value="1"/>
</dbReference>
<comment type="caution">
    <text evidence="7">The sequence shown here is derived from an EMBL/GenBank/DDBJ whole genome shotgun (WGS) entry which is preliminary data.</text>
</comment>
<name>A0A6A7MVD4_9BURK</name>
<gene>
    <name evidence="7" type="ORF">GEV02_02950</name>
</gene>
<dbReference type="AlphaFoldDB" id="A0A6A7MVD4"/>
<dbReference type="GO" id="GO:0005507">
    <property type="term" value="F:copper ion binding"/>
    <property type="evidence" value="ECO:0007669"/>
    <property type="project" value="InterPro"/>
</dbReference>
<proteinExistence type="predicted"/>
<reference evidence="7 8" key="1">
    <citation type="submission" date="2019-10" db="EMBL/GenBank/DDBJ databases">
        <title>Two novel species isolated from a subtropical stream in China.</title>
        <authorList>
            <person name="Lu H."/>
        </authorList>
    </citation>
    <scope>NUCLEOTIDE SEQUENCE [LARGE SCALE GENOMIC DNA]</scope>
    <source>
        <strain evidence="7 8">FT29W</strain>
    </source>
</reference>
<dbReference type="Pfam" id="PF04234">
    <property type="entry name" value="CopC"/>
    <property type="match status" value="1"/>
</dbReference>
<dbReference type="GO" id="GO:0006825">
    <property type="term" value="P:copper ion transport"/>
    <property type="evidence" value="ECO:0007669"/>
    <property type="project" value="InterPro"/>
</dbReference>
<evidence type="ECO:0000256" key="3">
    <source>
        <dbReference type="ARBA" id="ARBA00022729"/>
    </source>
</evidence>
<dbReference type="Proteomes" id="UP000440498">
    <property type="component" value="Unassembled WGS sequence"/>
</dbReference>
<feature type="chain" id="PRO_5025577968" evidence="5">
    <location>
        <begin position="25"/>
        <end position="127"/>
    </location>
</feature>
<keyword evidence="4" id="KW-0186">Copper</keyword>
<evidence type="ECO:0000256" key="2">
    <source>
        <dbReference type="ARBA" id="ARBA00022723"/>
    </source>
</evidence>
<evidence type="ECO:0000259" key="6">
    <source>
        <dbReference type="Pfam" id="PF04234"/>
    </source>
</evidence>
<sequence>MKTLHTLVAAAVVAVATLSAPIAAAHASLKSSNPAANAVLDAAPKEIALTFNEKVEPAFSSITLTGAAGHVLAGALSDKVKATVDAGNPAILRLVVPPLSAGVYTVGWAVAGPDGHRRKGGFTFTVK</sequence>
<dbReference type="GO" id="GO:0042597">
    <property type="term" value="C:periplasmic space"/>
    <property type="evidence" value="ECO:0007669"/>
    <property type="project" value="InterPro"/>
</dbReference>
<keyword evidence="8" id="KW-1185">Reference proteome</keyword>
<dbReference type="EMBL" id="WHUG01000001">
    <property type="protein sequence ID" value="MQA37097.1"/>
    <property type="molecule type" value="Genomic_DNA"/>
</dbReference>
<keyword evidence="2" id="KW-0479">Metal-binding</keyword>
<dbReference type="InterPro" id="IPR014755">
    <property type="entry name" value="Cu-Rt/internalin_Ig-like"/>
</dbReference>
<dbReference type="InterPro" id="IPR014756">
    <property type="entry name" value="Ig_E-set"/>
</dbReference>
<feature type="domain" description="CopC" evidence="6">
    <location>
        <begin position="26"/>
        <end position="126"/>
    </location>
</feature>
<organism evidence="7 8">
    <name type="scientific">Rugamonas aquatica</name>
    <dbReference type="NCBI Taxonomy" id="2743357"/>
    <lineage>
        <taxon>Bacteria</taxon>
        <taxon>Pseudomonadati</taxon>
        <taxon>Pseudomonadota</taxon>
        <taxon>Betaproteobacteria</taxon>
        <taxon>Burkholderiales</taxon>
        <taxon>Oxalobacteraceae</taxon>
        <taxon>Telluria group</taxon>
        <taxon>Rugamonas</taxon>
    </lineage>
</organism>
<dbReference type="RefSeq" id="WP_152836429.1">
    <property type="nucleotide sequence ID" value="NZ_WHUG01000001.1"/>
</dbReference>
<evidence type="ECO:0000256" key="4">
    <source>
        <dbReference type="ARBA" id="ARBA00023008"/>
    </source>
</evidence>
<dbReference type="GO" id="GO:0046688">
    <property type="term" value="P:response to copper ion"/>
    <property type="evidence" value="ECO:0007669"/>
    <property type="project" value="InterPro"/>
</dbReference>
<dbReference type="GO" id="GO:0030313">
    <property type="term" value="C:cell envelope"/>
    <property type="evidence" value="ECO:0007669"/>
    <property type="project" value="UniProtKB-SubCell"/>
</dbReference>
<comment type="subcellular location">
    <subcellularLocation>
        <location evidence="1">Cell envelope</location>
    </subcellularLocation>
</comment>
<keyword evidence="3 5" id="KW-0732">Signal</keyword>
<evidence type="ECO:0000256" key="5">
    <source>
        <dbReference type="SAM" id="SignalP"/>
    </source>
</evidence>
<protein>
    <submittedName>
        <fullName evidence="7">Copper resistance protein CopC</fullName>
    </submittedName>
</protein>
<dbReference type="InterPro" id="IPR032694">
    <property type="entry name" value="CopC/D"/>
</dbReference>
<evidence type="ECO:0000256" key="1">
    <source>
        <dbReference type="ARBA" id="ARBA00004196"/>
    </source>
</evidence>
<evidence type="ECO:0000313" key="8">
    <source>
        <dbReference type="Proteomes" id="UP000440498"/>
    </source>
</evidence>
<feature type="signal peptide" evidence="5">
    <location>
        <begin position="1"/>
        <end position="24"/>
    </location>
</feature>
<dbReference type="GO" id="GO:0005886">
    <property type="term" value="C:plasma membrane"/>
    <property type="evidence" value="ECO:0007669"/>
    <property type="project" value="TreeGrafter"/>
</dbReference>
<dbReference type="Gene3D" id="2.60.40.1220">
    <property type="match status" value="1"/>
</dbReference>
<evidence type="ECO:0000313" key="7">
    <source>
        <dbReference type="EMBL" id="MQA37097.1"/>
    </source>
</evidence>
<accession>A0A6A7MVD4</accession>